<dbReference type="STRING" id="745411.B3C1_16742"/>
<organism evidence="2 3">
    <name type="scientific">Gallaecimonas xiamenensis 3-C-1</name>
    <dbReference type="NCBI Taxonomy" id="745411"/>
    <lineage>
        <taxon>Bacteria</taxon>
        <taxon>Pseudomonadati</taxon>
        <taxon>Pseudomonadota</taxon>
        <taxon>Gammaproteobacteria</taxon>
        <taxon>Enterobacterales</taxon>
        <taxon>Gallaecimonadaceae</taxon>
        <taxon>Gallaecimonas</taxon>
    </lineage>
</organism>
<dbReference type="eggNOG" id="COG3366">
    <property type="taxonomic scope" value="Bacteria"/>
</dbReference>
<keyword evidence="1" id="KW-1133">Transmembrane helix</keyword>
<reference evidence="2 3" key="1">
    <citation type="journal article" date="2012" name="J. Bacteriol.">
        <title>Genome Sequence of Gallaecimonas xiamenensis Type Strain 3-C-1.</title>
        <authorList>
            <person name="Lai Q."/>
            <person name="Wang L."/>
            <person name="Wang W."/>
            <person name="Shao Z."/>
        </authorList>
    </citation>
    <scope>NUCLEOTIDE SEQUENCE [LARGE SCALE GENOMIC DNA]</scope>
    <source>
        <strain evidence="2 3">3-C-1</strain>
    </source>
</reference>
<feature type="transmembrane region" description="Helical" evidence="1">
    <location>
        <begin position="287"/>
        <end position="306"/>
    </location>
</feature>
<comment type="caution">
    <text evidence="2">The sequence shown here is derived from an EMBL/GenBank/DDBJ whole genome shotgun (WGS) entry which is preliminary data.</text>
</comment>
<keyword evidence="1" id="KW-0472">Membrane</keyword>
<accession>K2JTI3</accession>
<evidence type="ECO:0000313" key="3">
    <source>
        <dbReference type="Proteomes" id="UP000006755"/>
    </source>
</evidence>
<dbReference type="EMBL" id="AMRI01000030">
    <property type="protein sequence ID" value="EKE68480.1"/>
    <property type="molecule type" value="Genomic_DNA"/>
</dbReference>
<name>K2JTI3_9GAMM</name>
<dbReference type="AlphaFoldDB" id="K2JTI3"/>
<feature type="transmembrane region" description="Helical" evidence="1">
    <location>
        <begin position="256"/>
        <end position="280"/>
    </location>
</feature>
<feature type="transmembrane region" description="Helical" evidence="1">
    <location>
        <begin position="223"/>
        <end position="244"/>
    </location>
</feature>
<feature type="transmembrane region" description="Helical" evidence="1">
    <location>
        <begin position="127"/>
        <end position="145"/>
    </location>
</feature>
<dbReference type="OrthoDB" id="9797308at2"/>
<feature type="transmembrane region" description="Helical" evidence="1">
    <location>
        <begin position="177"/>
        <end position="202"/>
    </location>
</feature>
<evidence type="ECO:0000313" key="2">
    <source>
        <dbReference type="EMBL" id="EKE68480.1"/>
    </source>
</evidence>
<evidence type="ECO:0000256" key="1">
    <source>
        <dbReference type="SAM" id="Phobius"/>
    </source>
</evidence>
<keyword evidence="3" id="KW-1185">Reference proteome</keyword>
<gene>
    <name evidence="2" type="ORF">B3C1_16742</name>
</gene>
<evidence type="ECO:0008006" key="4">
    <source>
        <dbReference type="Google" id="ProtNLM"/>
    </source>
</evidence>
<proteinExistence type="predicted"/>
<feature type="transmembrane region" description="Helical" evidence="1">
    <location>
        <begin position="26"/>
        <end position="50"/>
    </location>
</feature>
<sequence length="321" mass="34672">MLHRLGREALTLATRTFKVYLTLLKIMVPALVVIKALDMAGATAWLAWLLSPLMQLMGLPDSLGVVWATVMLTNIYTAMVVFFQVAGNEPLTTAQLTVLGTLMLLAHFLPVEGAVAKKAGVPWRLTLALRIGGALVLGMGLNAFYSATGFLQEPGKVLWPFRTDPDSSLATWVLEQLSTLVLILPTIFCLLVLLRLLALLGIEKLIHWLLYPLLRLMGIGREAANVTIVGVTLGLTYGAGVLLEEARSGRLSKRDILLTLCFLGLCHSAIEDTLLVLLVGADLSGILWARLAFAVLVISLLARLPLGVLKPLPTVPDSPQS</sequence>
<dbReference type="RefSeq" id="WP_008486283.1">
    <property type="nucleotide sequence ID" value="NZ_AMRI01000030.1"/>
</dbReference>
<keyword evidence="1" id="KW-0812">Transmembrane</keyword>
<dbReference type="Proteomes" id="UP000006755">
    <property type="component" value="Unassembled WGS sequence"/>
</dbReference>
<protein>
    <recommendedName>
        <fullName evidence="4">Nucleoside recognition domain-containing protein</fullName>
    </recommendedName>
</protein>
<feature type="transmembrane region" description="Helical" evidence="1">
    <location>
        <begin position="62"/>
        <end position="84"/>
    </location>
</feature>